<dbReference type="GO" id="GO:0016020">
    <property type="term" value="C:membrane"/>
    <property type="evidence" value="ECO:0007669"/>
    <property type="project" value="UniProtKB-SubCell"/>
</dbReference>
<accession>A0AAW1PPJ6</accession>
<dbReference type="InterPro" id="IPR051843">
    <property type="entry name" value="CPA1_transporter"/>
</dbReference>
<dbReference type="Gene3D" id="1.20.1530.20">
    <property type="match status" value="1"/>
</dbReference>
<evidence type="ECO:0000256" key="5">
    <source>
        <dbReference type="SAM" id="MobiDB-lite"/>
    </source>
</evidence>
<feature type="region of interest" description="Disordered" evidence="5">
    <location>
        <begin position="513"/>
        <end position="547"/>
    </location>
</feature>
<keyword evidence="4 6" id="KW-0472">Membrane</keyword>
<sequence length="646" mass="70148">MAPGSLNGNSNAESKGRLRSLVCTFLEGFYIKPAEAWDTASVVILVGLLYAGLYLAIGQPFLPEGPAWAVLLIWAVASAGGWLVTKLHFPGPLGMILAGMAVRNIHHGSIVSALPRTWSKEIRAAALSLIFLRSGLELDFGIFKRVGACCIRLLLVPGVIEAFFDGGLCIAFFNMPPTFAFAVGFILKAVGPALVIQCMFEVQQQRLGVAKAIPATVVAAASFDDMIAITGYTLFINLAVQSTSNQAWSILHGPLSVIFGIIAGIICAVVCSFTKLWNNRYKRTSVVLLLALGMKFFFDRYNFTSGGAIGSLTLGLCLKEMYGRGWPGFMADGEGSPELARTVEKHVRWLWRAIMMPLLFGLIGNTMNFATIAKNTIPKACAIIIAGLAVRMPVTFLVMLRAGFTFREKLFFAIAWSPKATVQAALAASPMDAVVAAYKPGTPEYVEYHKWAEDALTIAVFCILICGSIGTILIKWLSPYLLEQAEELADDAASQTASPAVHDQGVEMTGLPSLARHSPLAGGQPALTHRQASKSSAMDDHGPERETFRAQNSRLAAQLEHIEELTREVERRQQDGENAADSAVQLRESIRRLRQKLLEDADIPHTAEDVEGAEDFVRATATNLRHRRVVANSPVRSANDLQHLPL</sequence>
<feature type="transmembrane region" description="Helical" evidence="6">
    <location>
        <begin position="67"/>
        <end position="85"/>
    </location>
</feature>
<comment type="caution">
    <text evidence="8">The sequence shown here is derived from an EMBL/GenBank/DDBJ whole genome shotgun (WGS) entry which is preliminary data.</text>
</comment>
<feature type="transmembrane region" description="Helical" evidence="6">
    <location>
        <begin position="42"/>
        <end position="61"/>
    </location>
</feature>
<protein>
    <recommendedName>
        <fullName evidence="7">Cation/H+ exchanger transmembrane domain-containing protein</fullName>
    </recommendedName>
</protein>
<proteinExistence type="predicted"/>
<feature type="domain" description="Cation/H+ exchanger transmembrane" evidence="7">
    <location>
        <begin position="76"/>
        <end position="476"/>
    </location>
</feature>
<feature type="transmembrane region" description="Helical" evidence="6">
    <location>
        <begin position="179"/>
        <end position="200"/>
    </location>
</feature>
<dbReference type="InterPro" id="IPR038770">
    <property type="entry name" value="Na+/solute_symporter_sf"/>
</dbReference>
<reference evidence="8 9" key="1">
    <citation type="journal article" date="2024" name="Nat. Commun.">
        <title>Phylogenomics reveals the evolutionary origins of lichenization in chlorophyte algae.</title>
        <authorList>
            <person name="Puginier C."/>
            <person name="Libourel C."/>
            <person name="Otte J."/>
            <person name="Skaloud P."/>
            <person name="Haon M."/>
            <person name="Grisel S."/>
            <person name="Petersen M."/>
            <person name="Berrin J.G."/>
            <person name="Delaux P.M."/>
            <person name="Dal Grande F."/>
            <person name="Keller J."/>
        </authorList>
    </citation>
    <scope>NUCLEOTIDE SEQUENCE [LARGE SCALE GENOMIC DNA]</scope>
    <source>
        <strain evidence="8 9">SAG 2043</strain>
    </source>
</reference>
<feature type="transmembrane region" description="Helical" evidence="6">
    <location>
        <begin position="255"/>
        <end position="274"/>
    </location>
</feature>
<evidence type="ECO:0000256" key="2">
    <source>
        <dbReference type="ARBA" id="ARBA00022692"/>
    </source>
</evidence>
<evidence type="ECO:0000259" key="7">
    <source>
        <dbReference type="Pfam" id="PF00999"/>
    </source>
</evidence>
<evidence type="ECO:0000256" key="3">
    <source>
        <dbReference type="ARBA" id="ARBA00022989"/>
    </source>
</evidence>
<feature type="transmembrane region" description="Helical" evidence="6">
    <location>
        <begin position="153"/>
        <end position="173"/>
    </location>
</feature>
<name>A0AAW1PPJ6_9CHLO</name>
<feature type="transmembrane region" description="Helical" evidence="6">
    <location>
        <begin position="349"/>
        <end position="370"/>
    </location>
</feature>
<keyword evidence="9" id="KW-1185">Reference proteome</keyword>
<evidence type="ECO:0000256" key="4">
    <source>
        <dbReference type="ARBA" id="ARBA00023136"/>
    </source>
</evidence>
<feature type="transmembrane region" description="Helical" evidence="6">
    <location>
        <begin position="455"/>
        <end position="474"/>
    </location>
</feature>
<keyword evidence="2 6" id="KW-0812">Transmembrane</keyword>
<feature type="transmembrane region" description="Helical" evidence="6">
    <location>
        <begin position="382"/>
        <end position="404"/>
    </location>
</feature>
<dbReference type="AlphaFoldDB" id="A0AAW1PPJ6"/>
<gene>
    <name evidence="8" type="ORF">WJX72_012364</name>
</gene>
<dbReference type="InterPro" id="IPR006153">
    <property type="entry name" value="Cation/H_exchanger_TM"/>
</dbReference>
<dbReference type="EMBL" id="JALJOR010000010">
    <property type="protein sequence ID" value="KAK9810538.1"/>
    <property type="molecule type" value="Genomic_DNA"/>
</dbReference>
<evidence type="ECO:0000256" key="6">
    <source>
        <dbReference type="SAM" id="Phobius"/>
    </source>
</evidence>
<dbReference type="GO" id="GO:1902600">
    <property type="term" value="P:proton transmembrane transport"/>
    <property type="evidence" value="ECO:0007669"/>
    <property type="project" value="InterPro"/>
</dbReference>
<evidence type="ECO:0000313" key="9">
    <source>
        <dbReference type="Proteomes" id="UP001489004"/>
    </source>
</evidence>
<dbReference type="GO" id="GO:0015297">
    <property type="term" value="F:antiporter activity"/>
    <property type="evidence" value="ECO:0007669"/>
    <property type="project" value="InterPro"/>
</dbReference>
<comment type="subcellular location">
    <subcellularLocation>
        <location evidence="1">Membrane</location>
        <topology evidence="1">Multi-pass membrane protein</topology>
    </subcellularLocation>
</comment>
<dbReference type="Pfam" id="PF00999">
    <property type="entry name" value="Na_H_Exchanger"/>
    <property type="match status" value="1"/>
</dbReference>
<organism evidence="8 9">
    <name type="scientific">[Myrmecia] bisecta</name>
    <dbReference type="NCBI Taxonomy" id="41462"/>
    <lineage>
        <taxon>Eukaryota</taxon>
        <taxon>Viridiplantae</taxon>
        <taxon>Chlorophyta</taxon>
        <taxon>core chlorophytes</taxon>
        <taxon>Trebouxiophyceae</taxon>
        <taxon>Trebouxiales</taxon>
        <taxon>Trebouxiaceae</taxon>
        <taxon>Myrmecia</taxon>
    </lineage>
</organism>
<dbReference type="PANTHER" id="PTHR31102:SF1">
    <property type="entry name" value="CATION_H+ EXCHANGER DOMAIN-CONTAINING PROTEIN"/>
    <property type="match status" value="1"/>
</dbReference>
<evidence type="ECO:0000256" key="1">
    <source>
        <dbReference type="ARBA" id="ARBA00004141"/>
    </source>
</evidence>
<feature type="compositionally biased region" description="Basic and acidic residues" evidence="5">
    <location>
        <begin position="537"/>
        <end position="547"/>
    </location>
</feature>
<keyword evidence="3 6" id="KW-1133">Transmembrane helix</keyword>
<evidence type="ECO:0000313" key="8">
    <source>
        <dbReference type="EMBL" id="KAK9810538.1"/>
    </source>
</evidence>
<dbReference type="Proteomes" id="UP001489004">
    <property type="component" value="Unassembled WGS sequence"/>
</dbReference>
<dbReference type="PANTHER" id="PTHR31102">
    <property type="match status" value="1"/>
</dbReference>
<feature type="transmembrane region" description="Helical" evidence="6">
    <location>
        <begin position="212"/>
        <end position="235"/>
    </location>
</feature>